<protein>
    <submittedName>
        <fullName evidence="2">Uncharacterized protein</fullName>
    </submittedName>
</protein>
<evidence type="ECO:0000256" key="1">
    <source>
        <dbReference type="SAM" id="Phobius"/>
    </source>
</evidence>
<proteinExistence type="predicted"/>
<keyword evidence="1" id="KW-0472">Membrane</keyword>
<dbReference type="EMBL" id="VJXY01000075">
    <property type="protein sequence ID" value="MBD6620647.1"/>
    <property type="molecule type" value="Genomic_DNA"/>
</dbReference>
<name>A0AA40T4T8_9NOST</name>
<keyword evidence="1" id="KW-0812">Transmembrane</keyword>
<evidence type="ECO:0000313" key="2">
    <source>
        <dbReference type="EMBL" id="MBD6620647.1"/>
    </source>
</evidence>
<feature type="transmembrane region" description="Helical" evidence="1">
    <location>
        <begin position="159"/>
        <end position="180"/>
    </location>
</feature>
<dbReference type="AlphaFoldDB" id="A0AA40T4T8"/>
<keyword evidence="3" id="KW-1185">Reference proteome</keyword>
<reference evidence="2" key="1">
    <citation type="submission" date="2019-07" db="EMBL/GenBank/DDBJ databases">
        <title>Toxilogical consequences of a new and cryptic species of cyanobacteria (Komarekiella delphini-convector) recovered from the epidermis of a bottlenose dolphin and 1500 ft. in the air.</title>
        <authorList>
            <person name="Brown A.O."/>
            <person name="Dvorak P."/>
            <person name="Villanueva C.D."/>
            <person name="Foss A.J."/>
            <person name="Garvey A.D."/>
            <person name="Gibson Q.A."/>
            <person name="Johansen J.R."/>
            <person name="Casamatta D.A."/>
        </authorList>
    </citation>
    <scope>NUCLEOTIDE SEQUENCE</scope>
    <source>
        <strain evidence="2">SJRDD-AB1</strain>
    </source>
</reference>
<evidence type="ECO:0000313" key="3">
    <source>
        <dbReference type="Proteomes" id="UP001165986"/>
    </source>
</evidence>
<accession>A0AA40T4T8</accession>
<comment type="caution">
    <text evidence="2">The sequence shown here is derived from an EMBL/GenBank/DDBJ whole genome shotgun (WGS) entry which is preliminary data.</text>
</comment>
<dbReference type="RefSeq" id="WP_191761959.1">
    <property type="nucleotide sequence ID" value="NZ_VJXY01000075.1"/>
</dbReference>
<sequence length="207" mass="23643">MLPSKFCESAGFPDRWQERDLQQYLSDRLTQRGFQVQLEAPANGGRADIVTNWQGGAIAEVKKYLDRDTIYQAVGQLNLYGLNNTHKLVVMGFLTPDARAQSSALRTASMVEQNPRVQVVFVNLDEEWLPGSKVQIGFGNFSFWNLRLPQVPNFKDWRWWFNLAKTNPLILVFAIALVFITASQMKRELTACQQTNQVLNCLFSQKP</sequence>
<keyword evidence="1" id="KW-1133">Transmembrane helix</keyword>
<organism evidence="2 3">
    <name type="scientific">Komarekiella delphini-convector SJRDD-AB1</name>
    <dbReference type="NCBI Taxonomy" id="2593771"/>
    <lineage>
        <taxon>Bacteria</taxon>
        <taxon>Bacillati</taxon>
        <taxon>Cyanobacteriota</taxon>
        <taxon>Cyanophyceae</taxon>
        <taxon>Nostocales</taxon>
        <taxon>Nostocaceae</taxon>
        <taxon>Komarekiella</taxon>
        <taxon>Komarekiella delphini-convector</taxon>
    </lineage>
</organism>
<gene>
    <name evidence="2" type="ORF">FNW02_33980</name>
</gene>
<dbReference type="Proteomes" id="UP001165986">
    <property type="component" value="Unassembled WGS sequence"/>
</dbReference>